<dbReference type="GO" id="GO:0006508">
    <property type="term" value="P:proteolysis"/>
    <property type="evidence" value="ECO:0007669"/>
    <property type="project" value="UniProtKB-KW"/>
</dbReference>
<keyword evidence="1" id="KW-0645">Protease</keyword>
<dbReference type="Pfam" id="PF01546">
    <property type="entry name" value="Peptidase_M20"/>
    <property type="match status" value="1"/>
</dbReference>
<keyword evidence="3" id="KW-0378">Hydrolase</keyword>
<dbReference type="eggNOG" id="COG0624">
    <property type="taxonomic scope" value="Bacteria"/>
</dbReference>
<reference evidence="5 6" key="1">
    <citation type="submission" date="2011-10" db="EMBL/GenBank/DDBJ databases">
        <title>Genome Sequence of Commensalibacter intestini A911, isolated from Drosophila gut.</title>
        <authorList>
            <person name="Lee W.-J."/>
            <person name="Kim E.-K."/>
        </authorList>
    </citation>
    <scope>NUCLEOTIDE SEQUENCE [LARGE SCALE GENOMIC DNA]</scope>
    <source>
        <strain evidence="5 6">A911</strain>
    </source>
</reference>
<dbReference type="InterPro" id="IPR002933">
    <property type="entry name" value="Peptidase_M20"/>
</dbReference>
<sequence>MESILKDIDQGLPQSLERLFELLRIPSISADPDYAHECRHAANWLKEYLETFNFTTQICETEGHPIILAQELSATDAPHILFYGHYDVQPVDPLELWHTPPFEPAIIKDASGCDVIHGRGSSDDKGQILTFLEACRAIYNQTGQLPVRVTVILEGEEESGGEHLPGFLEAQKNSLHPDMAFICDTDMATPDVPAITAMVRGLVGEEVTIYAANRDLHSGLYGNAARNSIQVLSEMITALRDGQGRVTVPEFYEGVPHIPEEIKSKWQEIGKTDEALLSPIGLKEAAGEKAFKAVEQTWCRPSCEINGISGGYEGAGFKTVIPAKASAKISFRLVGQQDPLKIRKNFREFVKSFIPQDCRVEFESHGASRAGMVSLDGPVLGTVCDALRDEWHCETAIVGSGGAIPVVNDLQRVFGIESFLVGFANVDDCIHSPNEKYNLRSFHKGIRSWVRILYALQTVKL</sequence>
<evidence type="ECO:0000256" key="2">
    <source>
        <dbReference type="ARBA" id="ARBA00022723"/>
    </source>
</evidence>
<evidence type="ECO:0000259" key="4">
    <source>
        <dbReference type="Pfam" id="PF07687"/>
    </source>
</evidence>
<dbReference type="PATRIC" id="fig|1088868.3.peg.1800"/>
<dbReference type="GO" id="GO:0008233">
    <property type="term" value="F:peptidase activity"/>
    <property type="evidence" value="ECO:0007669"/>
    <property type="project" value="UniProtKB-KW"/>
</dbReference>
<dbReference type="Gene3D" id="3.40.630.10">
    <property type="entry name" value="Zn peptidases"/>
    <property type="match status" value="1"/>
</dbReference>
<dbReference type="Pfam" id="PF07687">
    <property type="entry name" value="M20_dimer"/>
    <property type="match status" value="1"/>
</dbReference>
<dbReference type="Gene3D" id="3.30.70.360">
    <property type="match status" value="1"/>
</dbReference>
<dbReference type="GO" id="GO:0046872">
    <property type="term" value="F:metal ion binding"/>
    <property type="evidence" value="ECO:0007669"/>
    <property type="project" value="UniProtKB-KW"/>
</dbReference>
<dbReference type="RefSeq" id="WP_008854783.1">
    <property type="nucleotide sequence ID" value="NZ_AGFR01000009.1"/>
</dbReference>
<dbReference type="Proteomes" id="UP000005939">
    <property type="component" value="Unassembled WGS sequence"/>
</dbReference>
<evidence type="ECO:0000313" key="5">
    <source>
        <dbReference type="EMBL" id="EHD13601.1"/>
    </source>
</evidence>
<name>G6F2E7_9PROT</name>
<dbReference type="PANTHER" id="PTHR43270:SF12">
    <property type="entry name" value="SUCCINYL-DIAMINOPIMELATE DESUCCINYLASE"/>
    <property type="match status" value="1"/>
</dbReference>
<dbReference type="InterPro" id="IPR011650">
    <property type="entry name" value="Peptidase_M20_dimer"/>
</dbReference>
<dbReference type="STRING" id="1088868.CIN_17930"/>
<dbReference type="AlphaFoldDB" id="G6F2E7"/>
<gene>
    <name evidence="5" type="ORF">CIN_17930</name>
</gene>
<comment type="caution">
    <text evidence="5">The sequence shown here is derived from an EMBL/GenBank/DDBJ whole genome shotgun (WGS) entry which is preliminary data.</text>
</comment>
<feature type="domain" description="Peptidase M20 dimerisation" evidence="4">
    <location>
        <begin position="200"/>
        <end position="356"/>
    </location>
</feature>
<accession>G6F2E7</accession>
<dbReference type="InterPro" id="IPR051458">
    <property type="entry name" value="Cyt/Met_Dipeptidase"/>
</dbReference>
<keyword evidence="2" id="KW-0479">Metal-binding</keyword>
<organism evidence="5 6">
    <name type="scientific">Commensalibacter intestini A911</name>
    <dbReference type="NCBI Taxonomy" id="1088868"/>
    <lineage>
        <taxon>Bacteria</taxon>
        <taxon>Pseudomonadati</taxon>
        <taxon>Pseudomonadota</taxon>
        <taxon>Alphaproteobacteria</taxon>
        <taxon>Acetobacterales</taxon>
        <taxon>Acetobacteraceae</taxon>
    </lineage>
</organism>
<evidence type="ECO:0000313" key="6">
    <source>
        <dbReference type="Proteomes" id="UP000005939"/>
    </source>
</evidence>
<dbReference type="PANTHER" id="PTHR43270">
    <property type="entry name" value="BETA-ALA-HIS DIPEPTIDASE"/>
    <property type="match status" value="1"/>
</dbReference>
<evidence type="ECO:0000256" key="3">
    <source>
        <dbReference type="ARBA" id="ARBA00022801"/>
    </source>
</evidence>
<protein>
    <submittedName>
        <fullName evidence="5">Succinyl-diaminopimelate desuccinylase</fullName>
    </submittedName>
</protein>
<dbReference type="SUPFAM" id="SSF53187">
    <property type="entry name" value="Zn-dependent exopeptidases"/>
    <property type="match status" value="1"/>
</dbReference>
<proteinExistence type="predicted"/>
<dbReference type="EMBL" id="AGFR01000009">
    <property type="protein sequence ID" value="EHD13601.1"/>
    <property type="molecule type" value="Genomic_DNA"/>
</dbReference>
<dbReference type="NCBIfam" id="NF006579">
    <property type="entry name" value="PRK09104.1"/>
    <property type="match status" value="1"/>
</dbReference>
<evidence type="ECO:0000256" key="1">
    <source>
        <dbReference type="ARBA" id="ARBA00022670"/>
    </source>
</evidence>